<sequence length="82" mass="10013">MCTTTSDENVIYLNLHLFNRHWTNYSNDFERQLRHILRYEYFKDLSAVVATKNMCAVYGKDVLNDRKCQIWFKRFQDEKITL</sequence>
<name>A0A177B518_9BILA</name>
<dbReference type="InterPro" id="IPR041426">
    <property type="entry name" value="Mos1_HTH"/>
</dbReference>
<dbReference type="Pfam" id="PF17906">
    <property type="entry name" value="HTH_48"/>
    <property type="match status" value="1"/>
</dbReference>
<dbReference type="Proteomes" id="UP000078046">
    <property type="component" value="Unassembled WGS sequence"/>
</dbReference>
<dbReference type="AlphaFoldDB" id="A0A177B518"/>
<evidence type="ECO:0000259" key="1">
    <source>
        <dbReference type="Pfam" id="PF17906"/>
    </source>
</evidence>
<feature type="domain" description="Mos1 transposase HTH" evidence="1">
    <location>
        <begin position="31"/>
        <end position="78"/>
    </location>
</feature>
<reference evidence="2 3" key="1">
    <citation type="submission" date="2016-04" db="EMBL/GenBank/DDBJ databases">
        <title>The genome of Intoshia linei affirms orthonectids as highly simplified spiralians.</title>
        <authorList>
            <person name="Mikhailov K.V."/>
            <person name="Slusarev G.S."/>
            <person name="Nikitin M.A."/>
            <person name="Logacheva M.D."/>
            <person name="Penin A."/>
            <person name="Aleoshin V."/>
            <person name="Panchin Y.V."/>
        </authorList>
    </citation>
    <scope>NUCLEOTIDE SEQUENCE [LARGE SCALE GENOMIC DNA]</scope>
    <source>
        <strain evidence="2">Intl2013</strain>
        <tissue evidence="2">Whole animal</tissue>
    </source>
</reference>
<evidence type="ECO:0000313" key="3">
    <source>
        <dbReference type="Proteomes" id="UP000078046"/>
    </source>
</evidence>
<dbReference type="EMBL" id="LWCA01000292">
    <property type="protein sequence ID" value="OAF69369.1"/>
    <property type="molecule type" value="Genomic_DNA"/>
</dbReference>
<organism evidence="2 3">
    <name type="scientific">Intoshia linei</name>
    <dbReference type="NCBI Taxonomy" id="1819745"/>
    <lineage>
        <taxon>Eukaryota</taxon>
        <taxon>Metazoa</taxon>
        <taxon>Spiralia</taxon>
        <taxon>Lophotrochozoa</taxon>
        <taxon>Mesozoa</taxon>
        <taxon>Orthonectida</taxon>
        <taxon>Rhopaluridae</taxon>
        <taxon>Intoshia</taxon>
    </lineage>
</organism>
<accession>A0A177B518</accession>
<dbReference type="Gene3D" id="1.10.10.1450">
    <property type="match status" value="1"/>
</dbReference>
<protein>
    <recommendedName>
        <fullName evidence="1">Mos1 transposase HTH domain-containing protein</fullName>
    </recommendedName>
</protein>
<comment type="caution">
    <text evidence="2">The sequence shown here is derived from an EMBL/GenBank/DDBJ whole genome shotgun (WGS) entry which is preliminary data.</text>
</comment>
<evidence type="ECO:0000313" key="2">
    <source>
        <dbReference type="EMBL" id="OAF69369.1"/>
    </source>
</evidence>
<keyword evidence="3" id="KW-1185">Reference proteome</keyword>
<proteinExistence type="predicted"/>
<gene>
    <name evidence="2" type="ORF">A3Q56_02885</name>
</gene>
<dbReference type="OrthoDB" id="10032414at2759"/>